<dbReference type="Proteomes" id="UP000271678">
    <property type="component" value="Unassembled WGS sequence"/>
</dbReference>
<evidence type="ECO:0000256" key="2">
    <source>
        <dbReference type="SAM" id="MobiDB-lite"/>
    </source>
</evidence>
<feature type="domain" description="UspA" evidence="3">
    <location>
        <begin position="10"/>
        <end position="137"/>
    </location>
</feature>
<gene>
    <name evidence="4" type="ORF">EFY87_06055</name>
</gene>
<dbReference type="InterPro" id="IPR006016">
    <property type="entry name" value="UspA"/>
</dbReference>
<dbReference type="InterPro" id="IPR006015">
    <property type="entry name" value="Universal_stress_UspA"/>
</dbReference>
<dbReference type="Pfam" id="PF00582">
    <property type="entry name" value="Usp"/>
    <property type="match status" value="1"/>
</dbReference>
<evidence type="ECO:0000256" key="1">
    <source>
        <dbReference type="ARBA" id="ARBA00008791"/>
    </source>
</evidence>
<dbReference type="EMBL" id="RJJQ01000004">
    <property type="protein sequence ID" value="RNI23834.1"/>
    <property type="molecule type" value="Genomic_DNA"/>
</dbReference>
<organism evidence="4 5">
    <name type="scientific">Flexivirga caeni</name>
    <dbReference type="NCBI Taxonomy" id="2294115"/>
    <lineage>
        <taxon>Bacteria</taxon>
        <taxon>Bacillati</taxon>
        <taxon>Actinomycetota</taxon>
        <taxon>Actinomycetes</taxon>
        <taxon>Micrococcales</taxon>
        <taxon>Dermacoccaceae</taxon>
        <taxon>Flexivirga</taxon>
    </lineage>
</organism>
<name>A0A3M9MEC0_9MICO</name>
<reference evidence="4 5" key="1">
    <citation type="submission" date="2018-11" db="EMBL/GenBank/DDBJ databases">
        <title>Draft genome of Simplicispira Flexivirga sp. BO-16.</title>
        <authorList>
            <person name="Im W.T."/>
        </authorList>
    </citation>
    <scope>NUCLEOTIDE SEQUENCE [LARGE SCALE GENOMIC DNA]</scope>
    <source>
        <strain evidence="4 5">BO-16</strain>
    </source>
</reference>
<dbReference type="SUPFAM" id="SSF52402">
    <property type="entry name" value="Adenine nucleotide alpha hydrolases-like"/>
    <property type="match status" value="1"/>
</dbReference>
<evidence type="ECO:0000259" key="3">
    <source>
        <dbReference type="Pfam" id="PF00582"/>
    </source>
</evidence>
<sequence length="162" mass="17069">MTTATHDKDIILVGVDGSPTSLRAIRWAIDEARLRGCAIEAVTVWQPDSPTGPSDAAAAQELQQRVLRDVTACVTPEPLISGQVENGSPADVLVRRSEDASLLVVGSHSVGSMRHTALGSTSDYCSRMAVCPVVVLPIQPDRPHEDPSGHGELDVVSGPENA</sequence>
<proteinExistence type="inferred from homology"/>
<protein>
    <submittedName>
        <fullName evidence="4">Universal stress protein</fullName>
    </submittedName>
</protein>
<dbReference type="OrthoDB" id="6174426at2"/>
<dbReference type="AlphaFoldDB" id="A0A3M9MEC0"/>
<dbReference type="CDD" id="cd23659">
    <property type="entry name" value="USP_At3g01520-like"/>
    <property type="match status" value="1"/>
</dbReference>
<dbReference type="PANTHER" id="PTHR46553">
    <property type="entry name" value="ADENINE NUCLEOTIDE ALPHA HYDROLASES-LIKE SUPERFAMILY PROTEIN"/>
    <property type="match status" value="1"/>
</dbReference>
<feature type="region of interest" description="Disordered" evidence="2">
    <location>
        <begin position="140"/>
        <end position="162"/>
    </location>
</feature>
<evidence type="ECO:0000313" key="4">
    <source>
        <dbReference type="EMBL" id="RNI23834.1"/>
    </source>
</evidence>
<feature type="compositionally biased region" description="Basic and acidic residues" evidence="2">
    <location>
        <begin position="141"/>
        <end position="153"/>
    </location>
</feature>
<dbReference type="InterPro" id="IPR014729">
    <property type="entry name" value="Rossmann-like_a/b/a_fold"/>
</dbReference>
<keyword evidence="5" id="KW-1185">Reference proteome</keyword>
<comment type="similarity">
    <text evidence="1">Belongs to the universal stress protein A family.</text>
</comment>
<comment type="caution">
    <text evidence="4">The sequence shown here is derived from an EMBL/GenBank/DDBJ whole genome shotgun (WGS) entry which is preliminary data.</text>
</comment>
<accession>A0A3M9MEC0</accession>
<dbReference type="Gene3D" id="3.40.50.620">
    <property type="entry name" value="HUPs"/>
    <property type="match status" value="1"/>
</dbReference>
<dbReference type="RefSeq" id="WP_123270571.1">
    <property type="nucleotide sequence ID" value="NZ_RJJQ01000004.1"/>
</dbReference>
<dbReference type="PRINTS" id="PR01438">
    <property type="entry name" value="UNVRSLSTRESS"/>
</dbReference>
<evidence type="ECO:0000313" key="5">
    <source>
        <dbReference type="Proteomes" id="UP000271678"/>
    </source>
</evidence>
<dbReference type="PANTHER" id="PTHR46553:SF3">
    <property type="entry name" value="ADENINE NUCLEOTIDE ALPHA HYDROLASES-LIKE SUPERFAMILY PROTEIN"/>
    <property type="match status" value="1"/>
</dbReference>